<dbReference type="Gene3D" id="1.20.5.1930">
    <property type="match status" value="1"/>
</dbReference>
<organism evidence="6 7">
    <name type="scientific">Longispora fulva</name>
    <dbReference type="NCBI Taxonomy" id="619741"/>
    <lineage>
        <taxon>Bacteria</taxon>
        <taxon>Bacillati</taxon>
        <taxon>Actinomycetota</taxon>
        <taxon>Actinomycetes</taxon>
        <taxon>Micromonosporales</taxon>
        <taxon>Micromonosporaceae</taxon>
        <taxon>Longispora</taxon>
    </lineage>
</organism>
<evidence type="ECO:0000256" key="1">
    <source>
        <dbReference type="ARBA" id="ARBA00022679"/>
    </source>
</evidence>
<feature type="transmembrane region" description="Helical" evidence="4">
    <location>
        <begin position="239"/>
        <end position="259"/>
    </location>
</feature>
<dbReference type="InterPro" id="IPR036890">
    <property type="entry name" value="HATPase_C_sf"/>
</dbReference>
<dbReference type="AlphaFoldDB" id="A0A8J7GF70"/>
<comment type="caution">
    <text evidence="6">The sequence shown here is derived from an EMBL/GenBank/DDBJ whole genome shotgun (WGS) entry which is preliminary data.</text>
</comment>
<keyword evidence="4" id="KW-0472">Membrane</keyword>
<dbReference type="PANTHER" id="PTHR24421">
    <property type="entry name" value="NITRATE/NITRITE SENSOR PROTEIN NARX-RELATED"/>
    <property type="match status" value="1"/>
</dbReference>
<dbReference type="SUPFAM" id="SSF55781">
    <property type="entry name" value="GAF domain-like"/>
    <property type="match status" value="1"/>
</dbReference>
<keyword evidence="4" id="KW-1133">Transmembrane helix</keyword>
<feature type="transmembrane region" description="Helical" evidence="4">
    <location>
        <begin position="110"/>
        <end position="130"/>
    </location>
</feature>
<evidence type="ECO:0000313" key="6">
    <source>
        <dbReference type="EMBL" id="MBG6135427.1"/>
    </source>
</evidence>
<feature type="transmembrane region" description="Helical" evidence="4">
    <location>
        <begin position="12"/>
        <end position="31"/>
    </location>
</feature>
<name>A0A8J7GF70_9ACTN</name>
<keyword evidence="1" id="KW-0808">Transferase</keyword>
<dbReference type="EMBL" id="JADOUF010000001">
    <property type="protein sequence ID" value="MBG6135427.1"/>
    <property type="molecule type" value="Genomic_DNA"/>
</dbReference>
<dbReference type="Gene3D" id="3.30.565.10">
    <property type="entry name" value="Histidine kinase-like ATPase, C-terminal domain"/>
    <property type="match status" value="1"/>
</dbReference>
<protein>
    <submittedName>
        <fullName evidence="6">Signal transduction histidine kinase</fullName>
    </submittedName>
</protein>
<feature type="domain" description="Signal transduction histidine kinase subgroup 3 dimerisation and phosphoacceptor" evidence="5">
    <location>
        <begin position="454"/>
        <end position="521"/>
    </location>
</feature>
<feature type="transmembrane region" description="Helical" evidence="4">
    <location>
        <begin position="180"/>
        <end position="202"/>
    </location>
</feature>
<dbReference type="CDD" id="cd16917">
    <property type="entry name" value="HATPase_UhpB-NarQ-NarX-like"/>
    <property type="match status" value="1"/>
</dbReference>
<feature type="transmembrane region" description="Helical" evidence="4">
    <location>
        <begin position="271"/>
        <end position="292"/>
    </location>
</feature>
<keyword evidence="4" id="KW-0812">Transmembrane</keyword>
<keyword evidence="2 6" id="KW-0418">Kinase</keyword>
<feature type="transmembrane region" description="Helical" evidence="4">
    <location>
        <begin position="142"/>
        <end position="160"/>
    </location>
</feature>
<sequence length="644" mass="67982">MSAPRWQRTLAWALCAVAAVEVLTVSVVALGQRVAAGDLIDSYVVTNTAIGVGFAVCGGILATQRPRNPVGWLLLATGLAPLTTAAAGQVGLYGATHHWPDPVLRTLLSVFYLAWPWGICMFWPLALHLFPTGRPVSPRWRWTLGLTVLFGALFALAMSTESEPVRGIHSYLALALPGPLAFVGNLAPLFSLLAALAGLVVRYRRGDEQLRRQLLWLVLAVTVAVGLNLPRWLVGGGPILLLLAVPLVPVAITIAILRHQLLDIRLVLSRTVGYLLLTASVIAAYTGLLAAFDALLRGSGAPVVATLVIALAFNPARVRLQRGVDRLLYGSRSDPVRAVSRVGARLAADDLTGVLEGTRDALRLPFAALRRDGHELAASGQPPTTLHTVPLVFRGTRAGELLVGVRPGDRRLAPADLAVLDLLAAPLAAALHASTLAEEVQASRERIVAAREEERRRLHREVHDGLGPALTGAGFKADAAHNLVAGAPERAAALLTELRRDIRDAIDDLRRLVYGLRPPALDELGLAGALRRHGQALPLTVTVEAPAVLPVLPAAVEVAAYRIGTEALTNVARHARAGTARVELVVDSAVRMTIVDDGPADGAWTPGVGLTSIRERAAELGGTCTAGPTPTGGRVTAVLPLAVP</sequence>
<dbReference type="GO" id="GO:0046983">
    <property type="term" value="F:protein dimerization activity"/>
    <property type="evidence" value="ECO:0007669"/>
    <property type="project" value="InterPro"/>
</dbReference>
<evidence type="ECO:0000256" key="4">
    <source>
        <dbReference type="SAM" id="Phobius"/>
    </source>
</evidence>
<feature type="transmembrane region" description="Helical" evidence="4">
    <location>
        <begin position="70"/>
        <end position="90"/>
    </location>
</feature>
<dbReference type="GO" id="GO:0016020">
    <property type="term" value="C:membrane"/>
    <property type="evidence" value="ECO:0007669"/>
    <property type="project" value="InterPro"/>
</dbReference>
<dbReference type="Proteomes" id="UP000622552">
    <property type="component" value="Unassembled WGS sequence"/>
</dbReference>
<keyword evidence="3" id="KW-0902">Two-component regulatory system</keyword>
<dbReference type="Pfam" id="PF07730">
    <property type="entry name" value="HisKA_3"/>
    <property type="match status" value="1"/>
</dbReference>
<dbReference type="InterPro" id="IPR011712">
    <property type="entry name" value="Sig_transdc_His_kin_sub3_dim/P"/>
</dbReference>
<accession>A0A8J7GF70</accession>
<evidence type="ECO:0000259" key="5">
    <source>
        <dbReference type="Pfam" id="PF07730"/>
    </source>
</evidence>
<dbReference type="SUPFAM" id="SSF55874">
    <property type="entry name" value="ATPase domain of HSP90 chaperone/DNA topoisomerase II/histidine kinase"/>
    <property type="match status" value="1"/>
</dbReference>
<evidence type="ECO:0000256" key="3">
    <source>
        <dbReference type="ARBA" id="ARBA00023012"/>
    </source>
</evidence>
<evidence type="ECO:0000313" key="7">
    <source>
        <dbReference type="Proteomes" id="UP000622552"/>
    </source>
</evidence>
<dbReference type="InterPro" id="IPR050482">
    <property type="entry name" value="Sensor_HK_TwoCompSys"/>
</dbReference>
<dbReference type="GO" id="GO:0000155">
    <property type="term" value="F:phosphorelay sensor kinase activity"/>
    <property type="evidence" value="ECO:0007669"/>
    <property type="project" value="InterPro"/>
</dbReference>
<evidence type="ECO:0000256" key="2">
    <source>
        <dbReference type="ARBA" id="ARBA00022777"/>
    </source>
</evidence>
<reference evidence="6" key="1">
    <citation type="submission" date="2020-11" db="EMBL/GenBank/DDBJ databases">
        <title>Sequencing the genomes of 1000 actinobacteria strains.</title>
        <authorList>
            <person name="Klenk H.-P."/>
        </authorList>
    </citation>
    <scope>NUCLEOTIDE SEQUENCE</scope>
    <source>
        <strain evidence="6">DSM 45356</strain>
    </source>
</reference>
<keyword evidence="7" id="KW-1185">Reference proteome</keyword>
<feature type="transmembrane region" description="Helical" evidence="4">
    <location>
        <begin position="214"/>
        <end position="233"/>
    </location>
</feature>
<dbReference type="RefSeq" id="WP_197002535.1">
    <property type="nucleotide sequence ID" value="NZ_BONS01000003.1"/>
</dbReference>
<proteinExistence type="predicted"/>
<feature type="transmembrane region" description="Helical" evidence="4">
    <location>
        <begin position="43"/>
        <end position="63"/>
    </location>
</feature>
<gene>
    <name evidence="6" type="ORF">IW245_001621</name>
</gene>